<accession>A0A9P8LA99</accession>
<dbReference type="EMBL" id="JAGHQM010000835">
    <property type="protein sequence ID" value="KAH0558473.1"/>
    <property type="molecule type" value="Genomic_DNA"/>
</dbReference>
<sequence>MARPDCRGRRTLIPHHQAKFVFNKTLAGYGQQGGGEYKNVNALFITWKDDDLKCLEKEVLRLQSLFRDKFNYCTRSYQIPSQKSKTSLQLELATFVNQNDSPENLVIVYYGGHGIAGEESEGLELAAKGDGDGDPKVLFNHILSTLRIIDCDVLIILDCCHAGMAFYPEQPGTRKFELLTAASCDDWVPGPEKAGSFTTVMVNEIEELLKKQSSGFTVSTLYHKLYHSRELKTKPLLFDMSQRDYGKLWLRPRPEDPDRQPQKDLTSLKLTLHIADQVNDLAIHDIARGLQYLKYVQKITFDELYAPDDVILELVRSVRMATIIRNWRKAFLGRKRRVAEAAKSREVPEDNEAAQMKIKVVERRDSSYYDWTSSDYIVNGERKRVKGRPPSQESSNTVKNQDDVSFTYHVLLGLAYSIYVLLSMGLTVIIYRSVGRLHLAYDKGGHAKPRPEDMVVEGHVAPGGGGSSSSISINGHSGMAYPGRSNNSNSIMNGDVFHEVIMTGS</sequence>
<gene>
    <name evidence="3" type="ORF">GP486_004869</name>
</gene>
<name>A0A9P8LA99_9PEZI</name>
<dbReference type="Pfam" id="PF00656">
    <property type="entry name" value="Peptidase_C14"/>
    <property type="match status" value="1"/>
</dbReference>
<evidence type="ECO:0000313" key="3">
    <source>
        <dbReference type="EMBL" id="KAH0558473.1"/>
    </source>
</evidence>
<dbReference type="AlphaFoldDB" id="A0A9P8LA99"/>
<feature type="transmembrane region" description="Helical" evidence="1">
    <location>
        <begin position="406"/>
        <end position="431"/>
    </location>
</feature>
<evidence type="ECO:0000259" key="2">
    <source>
        <dbReference type="Pfam" id="PF00656"/>
    </source>
</evidence>
<dbReference type="GO" id="GO:0006508">
    <property type="term" value="P:proteolysis"/>
    <property type="evidence" value="ECO:0007669"/>
    <property type="project" value="InterPro"/>
</dbReference>
<keyword evidence="1" id="KW-0812">Transmembrane</keyword>
<proteinExistence type="predicted"/>
<keyword evidence="4" id="KW-1185">Reference proteome</keyword>
<evidence type="ECO:0000256" key="1">
    <source>
        <dbReference type="SAM" id="Phobius"/>
    </source>
</evidence>
<dbReference type="Gene3D" id="3.40.50.1460">
    <property type="match status" value="1"/>
</dbReference>
<feature type="domain" description="Peptidase C14 caspase" evidence="2">
    <location>
        <begin position="51"/>
        <end position="169"/>
    </location>
</feature>
<keyword evidence="1" id="KW-1133">Transmembrane helix</keyword>
<dbReference type="InterPro" id="IPR011600">
    <property type="entry name" value="Pept_C14_caspase"/>
</dbReference>
<dbReference type="GO" id="GO:0004197">
    <property type="term" value="F:cysteine-type endopeptidase activity"/>
    <property type="evidence" value="ECO:0007669"/>
    <property type="project" value="InterPro"/>
</dbReference>
<keyword evidence="1" id="KW-0472">Membrane</keyword>
<organism evidence="3 4">
    <name type="scientific">Trichoglossum hirsutum</name>
    <dbReference type="NCBI Taxonomy" id="265104"/>
    <lineage>
        <taxon>Eukaryota</taxon>
        <taxon>Fungi</taxon>
        <taxon>Dikarya</taxon>
        <taxon>Ascomycota</taxon>
        <taxon>Pezizomycotina</taxon>
        <taxon>Geoglossomycetes</taxon>
        <taxon>Geoglossales</taxon>
        <taxon>Geoglossaceae</taxon>
        <taxon>Trichoglossum</taxon>
    </lineage>
</organism>
<dbReference type="Proteomes" id="UP000750711">
    <property type="component" value="Unassembled WGS sequence"/>
</dbReference>
<protein>
    <recommendedName>
        <fullName evidence="2">Peptidase C14 caspase domain-containing protein</fullName>
    </recommendedName>
</protein>
<reference evidence="3" key="1">
    <citation type="submission" date="2021-03" db="EMBL/GenBank/DDBJ databases">
        <title>Comparative genomics and phylogenomic investigation of the class Geoglossomycetes provide insights into ecological specialization and systematics.</title>
        <authorList>
            <person name="Melie T."/>
            <person name="Pirro S."/>
            <person name="Miller A.N."/>
            <person name="Quandt A."/>
        </authorList>
    </citation>
    <scope>NUCLEOTIDE SEQUENCE</scope>
    <source>
        <strain evidence="3">CAQ_001_2017</strain>
    </source>
</reference>
<evidence type="ECO:0000313" key="4">
    <source>
        <dbReference type="Proteomes" id="UP000750711"/>
    </source>
</evidence>
<comment type="caution">
    <text evidence="3">The sequence shown here is derived from an EMBL/GenBank/DDBJ whole genome shotgun (WGS) entry which is preliminary data.</text>
</comment>